<keyword evidence="2" id="KW-1185">Reference proteome</keyword>
<organism evidence="1 2">
    <name type="scientific">Streptomonospora wellingtoniae</name>
    <dbReference type="NCBI Taxonomy" id="3075544"/>
    <lineage>
        <taxon>Bacteria</taxon>
        <taxon>Bacillati</taxon>
        <taxon>Actinomycetota</taxon>
        <taxon>Actinomycetes</taxon>
        <taxon>Streptosporangiales</taxon>
        <taxon>Nocardiopsidaceae</taxon>
        <taxon>Streptomonospora</taxon>
    </lineage>
</organism>
<name>A0ABU2KUJ4_9ACTN</name>
<evidence type="ECO:0000313" key="1">
    <source>
        <dbReference type="EMBL" id="MDT0302925.1"/>
    </source>
</evidence>
<reference evidence="2" key="1">
    <citation type="submission" date="2023-07" db="EMBL/GenBank/DDBJ databases">
        <title>30 novel species of actinomycetes from the DSMZ collection.</title>
        <authorList>
            <person name="Nouioui I."/>
        </authorList>
    </citation>
    <scope>NUCLEOTIDE SEQUENCE [LARGE SCALE GENOMIC DNA]</scope>
    <source>
        <strain evidence="2">DSM 45055</strain>
    </source>
</reference>
<dbReference type="Proteomes" id="UP001183226">
    <property type="component" value="Unassembled WGS sequence"/>
</dbReference>
<proteinExistence type="predicted"/>
<dbReference type="RefSeq" id="WP_311545409.1">
    <property type="nucleotide sequence ID" value="NZ_JAVREK010000011.1"/>
</dbReference>
<dbReference type="EMBL" id="JAVREK010000011">
    <property type="protein sequence ID" value="MDT0302925.1"/>
    <property type="molecule type" value="Genomic_DNA"/>
</dbReference>
<protein>
    <submittedName>
        <fullName evidence="1">Uncharacterized protein</fullName>
    </submittedName>
</protein>
<gene>
    <name evidence="1" type="ORF">RM446_12450</name>
</gene>
<comment type="caution">
    <text evidence="1">The sequence shown here is derived from an EMBL/GenBank/DDBJ whole genome shotgun (WGS) entry which is preliminary data.</text>
</comment>
<accession>A0ABU2KUJ4</accession>
<sequence length="83" mass="9593">MSDPKTCTRCRNPIPKAPDEGWVNKALLRKQAIRYGLRFNMWRFRWMPEDPGDQARLSYTELDLCSPCAGAVFLFAQGKEADR</sequence>
<evidence type="ECO:0000313" key="2">
    <source>
        <dbReference type="Proteomes" id="UP001183226"/>
    </source>
</evidence>